<dbReference type="AlphaFoldDB" id="A0A7W0CHV4"/>
<keyword evidence="3" id="KW-1185">Reference proteome</keyword>
<comment type="caution">
    <text evidence="2">The sequence shown here is derived from an EMBL/GenBank/DDBJ whole genome shotgun (WGS) entry which is preliminary data.</text>
</comment>
<dbReference type="PANTHER" id="PTHR43539">
    <property type="entry name" value="FLAVIN-BINDING MONOOXYGENASE-LIKE PROTEIN (AFU_ORTHOLOGUE AFUA_4G09220)"/>
    <property type="match status" value="1"/>
</dbReference>
<gene>
    <name evidence="2" type="ORF">HNR30_002747</name>
</gene>
<reference evidence="2 3" key="1">
    <citation type="submission" date="2020-07" db="EMBL/GenBank/DDBJ databases">
        <title>Genomic Encyclopedia of Type Strains, Phase IV (KMG-IV): sequencing the most valuable type-strain genomes for metagenomic binning, comparative biology and taxonomic classification.</title>
        <authorList>
            <person name="Goeker M."/>
        </authorList>
    </citation>
    <scope>NUCLEOTIDE SEQUENCE [LARGE SCALE GENOMIC DNA]</scope>
    <source>
        <strain evidence="2 3">DSM 45533</strain>
    </source>
</reference>
<proteinExistence type="predicted"/>
<evidence type="ECO:0000313" key="2">
    <source>
        <dbReference type="EMBL" id="MBA2891406.1"/>
    </source>
</evidence>
<dbReference type="SUPFAM" id="SSF51905">
    <property type="entry name" value="FAD/NAD(P)-binding domain"/>
    <property type="match status" value="1"/>
</dbReference>
<dbReference type="Gene3D" id="3.50.50.60">
    <property type="entry name" value="FAD/NAD(P)-binding domain"/>
    <property type="match status" value="1"/>
</dbReference>
<keyword evidence="1" id="KW-0560">Oxidoreductase</keyword>
<dbReference type="PANTHER" id="PTHR43539:SF78">
    <property type="entry name" value="FLAVIN-CONTAINING MONOOXYGENASE"/>
    <property type="match status" value="1"/>
</dbReference>
<organism evidence="2 3">
    <name type="scientific">Nonomuraea soli</name>
    <dbReference type="NCBI Taxonomy" id="1032476"/>
    <lineage>
        <taxon>Bacteria</taxon>
        <taxon>Bacillati</taxon>
        <taxon>Actinomycetota</taxon>
        <taxon>Actinomycetes</taxon>
        <taxon>Streptosporangiales</taxon>
        <taxon>Streptosporangiaceae</taxon>
        <taxon>Nonomuraea</taxon>
    </lineage>
</organism>
<dbReference type="Proteomes" id="UP000530928">
    <property type="component" value="Unassembled WGS sequence"/>
</dbReference>
<dbReference type="EMBL" id="JACDUR010000003">
    <property type="protein sequence ID" value="MBA2891406.1"/>
    <property type="molecule type" value="Genomic_DNA"/>
</dbReference>
<dbReference type="InterPro" id="IPR050982">
    <property type="entry name" value="Auxin_biosynth/cation_transpt"/>
</dbReference>
<sequence length="416" mass="45156">MNNVDVAVVGAGPYGLSVAAHAIEAGLDVRVYGRPMNAWDKHMPVGMLLKSEPFASHLADPARRFTLAAFCETYGFPYAYAQPTPVERFVDYGRWFADHNVGDRVSSTDVTSVERDGDLFLLTLATGDQVRSRCVVLAVGFLPFSRTPEPLRGLPGSLQAHSSQVHDLGEYAGQKVAVIGAGQSAIETASLLKEAGAHPYLVARTERLLWNSTPVADRGLLSRCLAPQSGLGTGWRSWTWSERPELVRHLPEKVRHHIVRTTLGPAGSWWLKDRFAGVETILGAQVMQAEAQEGVSLSLRRSSGEASRLQVDRVIAATGYAVDLRRMALLSPLLRNAVDHRLQLPVLSKDFETSVPGLFMVGLAAAATFGPVMRFVHGARFAAATVAPALLEHVTGARYPRVVPLQRAVRNGSSVR</sequence>
<accession>A0A7W0CHV4</accession>
<evidence type="ECO:0000313" key="3">
    <source>
        <dbReference type="Proteomes" id="UP000530928"/>
    </source>
</evidence>
<dbReference type="InterPro" id="IPR036188">
    <property type="entry name" value="FAD/NAD-bd_sf"/>
</dbReference>
<dbReference type="GO" id="GO:0004497">
    <property type="term" value="F:monooxygenase activity"/>
    <property type="evidence" value="ECO:0007669"/>
    <property type="project" value="TreeGrafter"/>
</dbReference>
<name>A0A7W0CHV4_9ACTN</name>
<protein>
    <submittedName>
        <fullName evidence="2">Thioredoxin reductase</fullName>
    </submittedName>
</protein>
<dbReference type="PRINTS" id="PR00411">
    <property type="entry name" value="PNDRDTASEI"/>
</dbReference>
<dbReference type="Pfam" id="PF13738">
    <property type="entry name" value="Pyr_redox_3"/>
    <property type="match status" value="1"/>
</dbReference>
<dbReference type="GO" id="GO:0050660">
    <property type="term" value="F:flavin adenine dinucleotide binding"/>
    <property type="evidence" value="ECO:0007669"/>
    <property type="project" value="TreeGrafter"/>
</dbReference>
<evidence type="ECO:0000256" key="1">
    <source>
        <dbReference type="ARBA" id="ARBA00023002"/>
    </source>
</evidence>
<dbReference type="RefSeq" id="WP_246378559.1">
    <property type="nucleotide sequence ID" value="NZ_BAABAM010000002.1"/>
</dbReference>
<dbReference type="PRINTS" id="PR00368">
    <property type="entry name" value="FADPNR"/>
</dbReference>